<accession>A0A540VGY9</accession>
<evidence type="ECO:0000256" key="1">
    <source>
        <dbReference type="SAM" id="MobiDB-lite"/>
    </source>
</evidence>
<evidence type="ECO:0000256" key="2">
    <source>
        <dbReference type="SAM" id="Phobius"/>
    </source>
</evidence>
<keyword evidence="2" id="KW-0472">Membrane</keyword>
<feature type="region of interest" description="Disordered" evidence="1">
    <location>
        <begin position="434"/>
        <end position="456"/>
    </location>
</feature>
<sequence length="456" mass="47186">MNARRIFILAVTLILIGAVFTGVISAMEPGTGSSAPQTVTALQNVRDYAFGAGQTYVVDGGKLYVGAASTPGLLPARWTEVTTPADVIVGAVAIDEERGIVYIGAANEMAIYRSQVPQSGVATGANSQPNWQRVPLTAEVAGGVTDIAVDPVQRLVYVGTDNAGLFRLRDVGSSMVLNAQLLLDEPVRQVVAAPGADLALARTDWHLYRAENFGLSWVQVDDLIQSVPTALAVAAGPLGQVTAYVGTMDRGVLKTQDGITWTLANQGLGLVPGSRLSVDALAVDPAQPEVVYVSTSYLYGTTQVHRSPAMVAMSTDGATAWTPLETNLKVAVVDLVPAVGQTGAVYALTTESRALTSMPLGTALAAAPAQAPVEGEGGSLVAGTNPGAPQVAATSEAVPTGQRLPWQSLLAWIVAGLAALALVFAVVSDLRSRQPKPVTGREGSGPLAQNPVHNNR</sequence>
<comment type="caution">
    <text evidence="3">The sequence shown here is derived from an EMBL/GenBank/DDBJ whole genome shotgun (WGS) entry which is preliminary data.</text>
</comment>
<dbReference type="Proteomes" id="UP000317371">
    <property type="component" value="Unassembled WGS sequence"/>
</dbReference>
<evidence type="ECO:0000313" key="4">
    <source>
        <dbReference type="Proteomes" id="UP000317371"/>
    </source>
</evidence>
<dbReference type="SUPFAM" id="SSF63825">
    <property type="entry name" value="YWTD domain"/>
    <property type="match status" value="1"/>
</dbReference>
<dbReference type="OrthoDB" id="9757947at2"/>
<feature type="transmembrane region" description="Helical" evidence="2">
    <location>
        <begin position="409"/>
        <end position="427"/>
    </location>
</feature>
<evidence type="ECO:0000313" key="3">
    <source>
        <dbReference type="EMBL" id="TQE95393.1"/>
    </source>
</evidence>
<protein>
    <submittedName>
        <fullName evidence="3">Uncharacterized protein</fullName>
    </submittedName>
</protein>
<dbReference type="EMBL" id="VIGC01000014">
    <property type="protein sequence ID" value="TQE95393.1"/>
    <property type="molecule type" value="Genomic_DNA"/>
</dbReference>
<keyword evidence="2" id="KW-0812">Transmembrane</keyword>
<proteinExistence type="predicted"/>
<dbReference type="InterPro" id="IPR015943">
    <property type="entry name" value="WD40/YVTN_repeat-like_dom_sf"/>
</dbReference>
<name>A0A540VGY9_9CHLR</name>
<organism evidence="3 4">
    <name type="scientific">Litorilinea aerophila</name>
    <dbReference type="NCBI Taxonomy" id="1204385"/>
    <lineage>
        <taxon>Bacteria</taxon>
        <taxon>Bacillati</taxon>
        <taxon>Chloroflexota</taxon>
        <taxon>Caldilineae</taxon>
        <taxon>Caldilineales</taxon>
        <taxon>Caldilineaceae</taxon>
        <taxon>Litorilinea</taxon>
    </lineage>
</organism>
<keyword evidence="2" id="KW-1133">Transmembrane helix</keyword>
<keyword evidence="4" id="KW-1185">Reference proteome</keyword>
<dbReference type="AlphaFoldDB" id="A0A540VGY9"/>
<dbReference type="RefSeq" id="WP_141610449.1">
    <property type="nucleotide sequence ID" value="NZ_VIGC02000014.1"/>
</dbReference>
<gene>
    <name evidence="3" type="ORF">FKZ61_12390</name>
</gene>
<dbReference type="Gene3D" id="2.130.10.10">
    <property type="entry name" value="YVTN repeat-like/Quinoprotein amine dehydrogenase"/>
    <property type="match status" value="1"/>
</dbReference>
<reference evidence="3 4" key="1">
    <citation type="submission" date="2019-06" db="EMBL/GenBank/DDBJ databases">
        <title>Genome sequence of Litorilinea aerophila BAA-2444.</title>
        <authorList>
            <person name="Maclea K.S."/>
            <person name="Maurais E.G."/>
            <person name="Iannazzi L.C."/>
        </authorList>
    </citation>
    <scope>NUCLEOTIDE SEQUENCE [LARGE SCALE GENOMIC DNA]</scope>
    <source>
        <strain evidence="3 4">ATCC BAA-2444</strain>
    </source>
</reference>
<dbReference type="SUPFAM" id="SSF110296">
    <property type="entry name" value="Oligoxyloglucan reducing end-specific cellobiohydrolase"/>
    <property type="match status" value="1"/>
</dbReference>
<dbReference type="InParanoid" id="A0A540VGY9"/>